<dbReference type="EMBL" id="JASBNA010000004">
    <property type="protein sequence ID" value="KAK7692691.1"/>
    <property type="molecule type" value="Genomic_DNA"/>
</dbReference>
<gene>
    <name evidence="1" type="ORF">QCA50_004324</name>
</gene>
<protein>
    <submittedName>
        <fullName evidence="1">Uncharacterized protein</fullName>
    </submittedName>
</protein>
<comment type="caution">
    <text evidence="1">The sequence shown here is derived from an EMBL/GenBank/DDBJ whole genome shotgun (WGS) entry which is preliminary data.</text>
</comment>
<reference evidence="1 2" key="1">
    <citation type="submission" date="2022-09" db="EMBL/GenBank/DDBJ databases">
        <authorList>
            <person name="Palmer J.M."/>
        </authorList>
    </citation>
    <scope>NUCLEOTIDE SEQUENCE [LARGE SCALE GENOMIC DNA]</scope>
    <source>
        <strain evidence="1 2">DSM 7382</strain>
    </source>
</reference>
<accession>A0AAW0GH64</accession>
<name>A0AAW0GH64_9APHY</name>
<keyword evidence="2" id="KW-1185">Reference proteome</keyword>
<evidence type="ECO:0000313" key="1">
    <source>
        <dbReference type="EMBL" id="KAK7692691.1"/>
    </source>
</evidence>
<dbReference type="AlphaFoldDB" id="A0AAW0GH64"/>
<dbReference type="Proteomes" id="UP001385951">
    <property type="component" value="Unassembled WGS sequence"/>
</dbReference>
<proteinExistence type="predicted"/>
<organism evidence="1 2">
    <name type="scientific">Cerrena zonata</name>
    <dbReference type="NCBI Taxonomy" id="2478898"/>
    <lineage>
        <taxon>Eukaryota</taxon>
        <taxon>Fungi</taxon>
        <taxon>Dikarya</taxon>
        <taxon>Basidiomycota</taxon>
        <taxon>Agaricomycotina</taxon>
        <taxon>Agaricomycetes</taxon>
        <taxon>Polyporales</taxon>
        <taxon>Cerrenaceae</taxon>
        <taxon>Cerrena</taxon>
    </lineage>
</organism>
<evidence type="ECO:0000313" key="2">
    <source>
        <dbReference type="Proteomes" id="UP001385951"/>
    </source>
</evidence>
<sequence length="57" mass="6417">MVDPAITYEKCLVKVSLAYLKDKKHTLENIGTIIIAIDYIDTKISSDALYKKCIKAI</sequence>